<proteinExistence type="predicted"/>
<reference evidence="2" key="2">
    <citation type="journal article" date="2015" name="Data Brief">
        <title>Shoot transcriptome of the giant reed, Arundo donax.</title>
        <authorList>
            <person name="Barrero R.A."/>
            <person name="Guerrero F.D."/>
            <person name="Moolhuijzen P."/>
            <person name="Goolsby J.A."/>
            <person name="Tidwell J."/>
            <person name="Bellgard S.E."/>
            <person name="Bellgard M.I."/>
        </authorList>
    </citation>
    <scope>NUCLEOTIDE SEQUENCE</scope>
    <source>
        <tissue evidence="2">Shoot tissue taken approximately 20 cm above the soil surface</tissue>
    </source>
</reference>
<name>A0A0A9ENV5_ARUDO</name>
<feature type="compositionally biased region" description="Basic and acidic residues" evidence="1">
    <location>
        <begin position="9"/>
        <end position="27"/>
    </location>
</feature>
<sequence>MEDSEVVDGAEREAASEADDPNRHDPPSQRSLASTGGACVGAVEKTIVGD</sequence>
<dbReference type="AlphaFoldDB" id="A0A0A9ENV5"/>
<evidence type="ECO:0000313" key="2">
    <source>
        <dbReference type="EMBL" id="JAE02430.1"/>
    </source>
</evidence>
<dbReference type="EMBL" id="GBRH01195466">
    <property type="protein sequence ID" value="JAE02430.1"/>
    <property type="molecule type" value="Transcribed_RNA"/>
</dbReference>
<evidence type="ECO:0000256" key="1">
    <source>
        <dbReference type="SAM" id="MobiDB-lite"/>
    </source>
</evidence>
<organism evidence="2">
    <name type="scientific">Arundo donax</name>
    <name type="common">Giant reed</name>
    <name type="synonym">Donax arundinaceus</name>
    <dbReference type="NCBI Taxonomy" id="35708"/>
    <lineage>
        <taxon>Eukaryota</taxon>
        <taxon>Viridiplantae</taxon>
        <taxon>Streptophyta</taxon>
        <taxon>Embryophyta</taxon>
        <taxon>Tracheophyta</taxon>
        <taxon>Spermatophyta</taxon>
        <taxon>Magnoliopsida</taxon>
        <taxon>Liliopsida</taxon>
        <taxon>Poales</taxon>
        <taxon>Poaceae</taxon>
        <taxon>PACMAD clade</taxon>
        <taxon>Arundinoideae</taxon>
        <taxon>Arundineae</taxon>
        <taxon>Arundo</taxon>
    </lineage>
</organism>
<protein>
    <submittedName>
        <fullName evidence="2">Uncharacterized protein</fullName>
    </submittedName>
</protein>
<reference evidence="2" key="1">
    <citation type="submission" date="2014-09" db="EMBL/GenBank/DDBJ databases">
        <authorList>
            <person name="Magalhaes I.L.F."/>
            <person name="Oliveira U."/>
            <person name="Santos F.R."/>
            <person name="Vidigal T.H.D.A."/>
            <person name="Brescovit A.D."/>
            <person name="Santos A.J."/>
        </authorList>
    </citation>
    <scope>NUCLEOTIDE SEQUENCE</scope>
    <source>
        <tissue evidence="2">Shoot tissue taken approximately 20 cm above the soil surface</tissue>
    </source>
</reference>
<accession>A0A0A9ENV5</accession>
<feature type="region of interest" description="Disordered" evidence="1">
    <location>
        <begin position="1"/>
        <end position="38"/>
    </location>
</feature>